<accession>A0A9E8ZC20</accession>
<organism evidence="1 2">
    <name type="scientific">Thermocoleostomius sinensis A174</name>
    <dbReference type="NCBI Taxonomy" id="2016057"/>
    <lineage>
        <taxon>Bacteria</taxon>
        <taxon>Bacillati</taxon>
        <taxon>Cyanobacteriota</taxon>
        <taxon>Cyanophyceae</taxon>
        <taxon>Oculatellales</taxon>
        <taxon>Oculatellaceae</taxon>
        <taxon>Thermocoleostomius</taxon>
    </lineage>
</organism>
<sequence>MKAIELKFLLKLLGKSSYRTVISELKPSEKTSASERNKICIDLTNRGIVAHSRRVEKFKLEPSARALLAVDAAESPLTAEQLAVLRACQKQAATPGEIKKVEAGDRQRVIQDLEAKGFIKAEKVQIQEVWLTDRGREYLREECHVSGTATISLNLLQNYMNFLRKELHTASKVAPIESSDSATELNHVHDTTDSFSEVTILKSVESSGAIDAADKPSDAEILHLIQELDRELGTENYLPIFHLRQKLQPPLSREELDQALYRLERNDRIELSSLVEAIRYTPEQIQTGIPQEAGGPLFFIVVNN</sequence>
<reference evidence="1" key="1">
    <citation type="submission" date="2022-12" db="EMBL/GenBank/DDBJ databases">
        <title>Polyphasic identification of a Novel Hot-Spring Cyanobacterium Ocullathermofonsia sinensis gen nov. sp. nov. and Genomic Insights on its Adaptations to the Thermal Habitat.</title>
        <authorList>
            <person name="Daroch M."/>
            <person name="Tang J."/>
            <person name="Jiang Y."/>
        </authorList>
    </citation>
    <scope>NUCLEOTIDE SEQUENCE</scope>
    <source>
        <strain evidence="1">PKUAC-SCTA174</strain>
    </source>
</reference>
<gene>
    <name evidence="1" type="ORF">OXH18_25035</name>
</gene>
<name>A0A9E8ZC20_9CYAN</name>
<dbReference type="Proteomes" id="UP001163152">
    <property type="component" value="Chromosome"/>
</dbReference>
<dbReference type="KEGG" id="tsin:OXH18_25035"/>
<proteinExistence type="predicted"/>
<protein>
    <recommendedName>
        <fullName evidence="3">Transcription factor RcaD</fullName>
    </recommendedName>
</protein>
<dbReference type="RefSeq" id="WP_268610278.1">
    <property type="nucleotide sequence ID" value="NZ_CP113797.1"/>
</dbReference>
<evidence type="ECO:0008006" key="3">
    <source>
        <dbReference type="Google" id="ProtNLM"/>
    </source>
</evidence>
<evidence type="ECO:0000313" key="2">
    <source>
        <dbReference type="Proteomes" id="UP001163152"/>
    </source>
</evidence>
<keyword evidence="2" id="KW-1185">Reference proteome</keyword>
<evidence type="ECO:0000313" key="1">
    <source>
        <dbReference type="EMBL" id="WAL60388.1"/>
    </source>
</evidence>
<dbReference type="EMBL" id="CP113797">
    <property type="protein sequence ID" value="WAL60388.1"/>
    <property type="molecule type" value="Genomic_DNA"/>
</dbReference>
<dbReference type="AlphaFoldDB" id="A0A9E8ZC20"/>